<dbReference type="InterPro" id="IPR051257">
    <property type="entry name" value="Diverse_CBS-Domain"/>
</dbReference>
<proteinExistence type="predicted"/>
<evidence type="ECO:0000313" key="5">
    <source>
        <dbReference type="EMBL" id="TMQ90278.1"/>
    </source>
</evidence>
<comment type="caution">
    <text evidence="5">The sequence shown here is derived from an EMBL/GenBank/DDBJ whole genome shotgun (WGS) entry which is preliminary data.</text>
</comment>
<dbReference type="EMBL" id="VCKW01000307">
    <property type="protein sequence ID" value="TMQ90278.1"/>
    <property type="molecule type" value="Genomic_DNA"/>
</dbReference>
<dbReference type="PROSITE" id="PS51371">
    <property type="entry name" value="CBS"/>
    <property type="match status" value="2"/>
</dbReference>
<sequence>MLVREAMTSPVVTIPPSATVRQAIRVLHEHDVTALPVVDEPGRLIGIVSETDLLHDVFEHDPKALARTDATAASPSRRRVAEVMTRDVKTAQPNTDVTVLAETMMKTRIKSVPVLAGSDIVGIVTRQDLIAILAHDDARIRDDVLASIAEYGPGVSHWDVSVRHGVVELHGRADASAKRIADVLAQTVPGVTQVSVRD</sequence>
<evidence type="ECO:0000313" key="6">
    <source>
        <dbReference type="Proteomes" id="UP000309174"/>
    </source>
</evidence>
<dbReference type="PANTHER" id="PTHR43080">
    <property type="entry name" value="CBS DOMAIN-CONTAINING PROTEIN CBSX3, MITOCHONDRIAL"/>
    <property type="match status" value="1"/>
</dbReference>
<gene>
    <name evidence="5" type="ORF">ETD83_36110</name>
</gene>
<evidence type="ECO:0000259" key="3">
    <source>
        <dbReference type="PROSITE" id="PS50914"/>
    </source>
</evidence>
<dbReference type="SUPFAM" id="SSF54631">
    <property type="entry name" value="CBS-domain pair"/>
    <property type="match status" value="1"/>
</dbReference>
<dbReference type="InterPro" id="IPR046342">
    <property type="entry name" value="CBS_dom_sf"/>
</dbReference>
<feature type="domain" description="BON" evidence="3">
    <location>
        <begin position="136"/>
        <end position="198"/>
    </location>
</feature>
<feature type="domain" description="CBS" evidence="4">
    <location>
        <begin position="7"/>
        <end position="65"/>
    </location>
</feature>
<evidence type="ECO:0000259" key="4">
    <source>
        <dbReference type="PROSITE" id="PS51371"/>
    </source>
</evidence>
<reference evidence="5 6" key="1">
    <citation type="submission" date="2019-05" db="EMBL/GenBank/DDBJ databases">
        <title>Draft genome sequence of Actinomadura sp. 14C53.</title>
        <authorList>
            <person name="Saricaoglu S."/>
            <person name="Isik K."/>
        </authorList>
    </citation>
    <scope>NUCLEOTIDE SEQUENCE [LARGE SCALE GENOMIC DNA]</scope>
    <source>
        <strain evidence="5 6">14C53</strain>
    </source>
</reference>
<evidence type="ECO:0000256" key="2">
    <source>
        <dbReference type="PROSITE-ProRule" id="PRU00703"/>
    </source>
</evidence>
<feature type="domain" description="CBS" evidence="4">
    <location>
        <begin position="84"/>
        <end position="139"/>
    </location>
</feature>
<dbReference type="CDD" id="cd04586">
    <property type="entry name" value="CBS_pair_BON_assoc"/>
    <property type="match status" value="1"/>
</dbReference>
<dbReference type="InterPro" id="IPR000644">
    <property type="entry name" value="CBS_dom"/>
</dbReference>
<name>A0A5C4J264_9ACTN</name>
<dbReference type="PANTHER" id="PTHR43080:SF2">
    <property type="entry name" value="CBS DOMAIN-CONTAINING PROTEIN"/>
    <property type="match status" value="1"/>
</dbReference>
<dbReference type="Pfam" id="PF04972">
    <property type="entry name" value="BON"/>
    <property type="match status" value="1"/>
</dbReference>
<organism evidence="5 6">
    <name type="scientific">Actinomadura soli</name>
    <dbReference type="NCBI Taxonomy" id="2508997"/>
    <lineage>
        <taxon>Bacteria</taxon>
        <taxon>Bacillati</taxon>
        <taxon>Actinomycetota</taxon>
        <taxon>Actinomycetes</taxon>
        <taxon>Streptosporangiales</taxon>
        <taxon>Thermomonosporaceae</taxon>
        <taxon>Actinomadura</taxon>
    </lineage>
</organism>
<protein>
    <submittedName>
        <fullName evidence="5">CBS domain-containing protein</fullName>
    </submittedName>
</protein>
<dbReference type="InterPro" id="IPR017080">
    <property type="entry name" value="UCP036990_CBS_BON"/>
</dbReference>
<dbReference type="Pfam" id="PF00571">
    <property type="entry name" value="CBS"/>
    <property type="match status" value="2"/>
</dbReference>
<dbReference type="InterPro" id="IPR007055">
    <property type="entry name" value="BON_dom"/>
</dbReference>
<keyword evidence="1 2" id="KW-0129">CBS domain</keyword>
<dbReference type="Gene3D" id="3.10.580.10">
    <property type="entry name" value="CBS-domain"/>
    <property type="match status" value="1"/>
</dbReference>
<dbReference type="PIRSF" id="PIRSF036990">
    <property type="entry name" value="UCP036990_CBS_BON"/>
    <property type="match status" value="1"/>
</dbReference>
<dbReference type="RefSeq" id="WP_138649697.1">
    <property type="nucleotide sequence ID" value="NZ_VCKW01000307.1"/>
</dbReference>
<dbReference type="AlphaFoldDB" id="A0A5C4J264"/>
<dbReference type="SMART" id="SM00116">
    <property type="entry name" value="CBS"/>
    <property type="match status" value="2"/>
</dbReference>
<keyword evidence="6" id="KW-1185">Reference proteome</keyword>
<accession>A0A5C4J264</accession>
<evidence type="ECO:0000256" key="1">
    <source>
        <dbReference type="ARBA" id="ARBA00023122"/>
    </source>
</evidence>
<dbReference type="PROSITE" id="PS50914">
    <property type="entry name" value="BON"/>
    <property type="match status" value="1"/>
</dbReference>
<dbReference type="Proteomes" id="UP000309174">
    <property type="component" value="Unassembled WGS sequence"/>
</dbReference>
<dbReference type="OrthoDB" id="9799454at2"/>